<dbReference type="Gene3D" id="1.20.1070.10">
    <property type="entry name" value="Rhodopsin 7-helix transmembrane proteins"/>
    <property type="match status" value="1"/>
</dbReference>
<evidence type="ECO:0000256" key="5">
    <source>
        <dbReference type="SAM" id="Phobius"/>
    </source>
</evidence>
<feature type="domain" description="G-protein coupled receptors family 2 profile 2" evidence="7">
    <location>
        <begin position="274"/>
        <end position="466"/>
    </location>
</feature>
<keyword evidence="3 5" id="KW-1133">Transmembrane helix</keyword>
<evidence type="ECO:0000313" key="9">
    <source>
        <dbReference type="Proteomes" id="UP001378592"/>
    </source>
</evidence>
<keyword evidence="4 5" id="KW-0472">Membrane</keyword>
<evidence type="ECO:0000313" key="8">
    <source>
        <dbReference type="EMBL" id="KAK7867317.1"/>
    </source>
</evidence>
<evidence type="ECO:0000256" key="4">
    <source>
        <dbReference type="ARBA" id="ARBA00023136"/>
    </source>
</evidence>
<dbReference type="Proteomes" id="UP001378592">
    <property type="component" value="Unassembled WGS sequence"/>
</dbReference>
<reference evidence="8 9" key="1">
    <citation type="submission" date="2024-03" db="EMBL/GenBank/DDBJ databases">
        <title>The genome assembly and annotation of the cricket Gryllus longicercus Weissman &amp; Gray.</title>
        <authorList>
            <person name="Szrajer S."/>
            <person name="Gray D."/>
            <person name="Ylla G."/>
        </authorList>
    </citation>
    <scope>NUCLEOTIDE SEQUENCE [LARGE SCALE GENOMIC DNA]</scope>
    <source>
        <strain evidence="8">DAG 2021-001</strain>
        <tissue evidence="8">Whole body minus gut</tissue>
    </source>
</reference>
<accession>A0AAN9VV78</accession>
<feature type="signal peptide" evidence="6">
    <location>
        <begin position="1"/>
        <end position="19"/>
    </location>
</feature>
<dbReference type="InterPro" id="IPR017981">
    <property type="entry name" value="GPCR_2-like_7TM"/>
</dbReference>
<feature type="transmembrane region" description="Helical" evidence="5">
    <location>
        <begin position="277"/>
        <end position="300"/>
    </location>
</feature>
<name>A0AAN9VV78_9ORTH</name>
<evidence type="ECO:0000256" key="1">
    <source>
        <dbReference type="ARBA" id="ARBA00004141"/>
    </source>
</evidence>
<keyword evidence="6" id="KW-0732">Signal</keyword>
<feature type="transmembrane region" description="Helical" evidence="5">
    <location>
        <begin position="347"/>
        <end position="367"/>
    </location>
</feature>
<dbReference type="EMBL" id="JAZDUA010000123">
    <property type="protein sequence ID" value="KAK7867317.1"/>
    <property type="molecule type" value="Genomic_DNA"/>
</dbReference>
<feature type="transmembrane region" description="Helical" evidence="5">
    <location>
        <begin position="445"/>
        <end position="464"/>
    </location>
</feature>
<protein>
    <recommendedName>
        <fullName evidence="7">G-protein coupled receptors family 2 profile 2 domain-containing protein</fullName>
    </recommendedName>
</protein>
<dbReference type="PANTHER" id="PTHR46953:SF1">
    <property type="entry name" value="G-PROTEIN COUPLED RECEPTOR MTH-LIKE 1-RELATED"/>
    <property type="match status" value="1"/>
</dbReference>
<feature type="chain" id="PRO_5042969411" description="G-protein coupled receptors family 2 profile 2 domain-containing protein" evidence="6">
    <location>
        <begin position="20"/>
        <end position="626"/>
    </location>
</feature>
<keyword evidence="9" id="KW-1185">Reference proteome</keyword>
<evidence type="ECO:0000259" key="7">
    <source>
        <dbReference type="PROSITE" id="PS50261"/>
    </source>
</evidence>
<dbReference type="GO" id="GO:0004930">
    <property type="term" value="F:G protein-coupled receptor activity"/>
    <property type="evidence" value="ECO:0007669"/>
    <property type="project" value="InterPro"/>
</dbReference>
<organism evidence="8 9">
    <name type="scientific">Gryllus longicercus</name>
    <dbReference type="NCBI Taxonomy" id="2509291"/>
    <lineage>
        <taxon>Eukaryota</taxon>
        <taxon>Metazoa</taxon>
        <taxon>Ecdysozoa</taxon>
        <taxon>Arthropoda</taxon>
        <taxon>Hexapoda</taxon>
        <taxon>Insecta</taxon>
        <taxon>Pterygota</taxon>
        <taxon>Neoptera</taxon>
        <taxon>Polyneoptera</taxon>
        <taxon>Orthoptera</taxon>
        <taxon>Ensifera</taxon>
        <taxon>Gryllidea</taxon>
        <taxon>Grylloidea</taxon>
        <taxon>Gryllidae</taxon>
        <taxon>Gryllinae</taxon>
        <taxon>Gryllus</taxon>
    </lineage>
</organism>
<dbReference type="GO" id="GO:0007166">
    <property type="term" value="P:cell surface receptor signaling pathway"/>
    <property type="evidence" value="ECO:0007669"/>
    <property type="project" value="InterPro"/>
</dbReference>
<dbReference type="InterPro" id="IPR000832">
    <property type="entry name" value="GPCR_2_secretin-like"/>
</dbReference>
<dbReference type="GO" id="GO:0016020">
    <property type="term" value="C:membrane"/>
    <property type="evidence" value="ECO:0007669"/>
    <property type="project" value="UniProtKB-SubCell"/>
</dbReference>
<dbReference type="PROSITE" id="PS50261">
    <property type="entry name" value="G_PROTEIN_RECEP_F2_4"/>
    <property type="match status" value="1"/>
</dbReference>
<feature type="transmembrane region" description="Helical" evidence="5">
    <location>
        <begin position="501"/>
        <end position="522"/>
    </location>
</feature>
<feature type="transmembrane region" description="Helical" evidence="5">
    <location>
        <begin position="550"/>
        <end position="573"/>
    </location>
</feature>
<feature type="transmembrane region" description="Helical" evidence="5">
    <location>
        <begin position="312"/>
        <end position="332"/>
    </location>
</feature>
<dbReference type="AlphaFoldDB" id="A0AAN9VV78"/>
<evidence type="ECO:0000256" key="3">
    <source>
        <dbReference type="ARBA" id="ARBA00022989"/>
    </source>
</evidence>
<proteinExistence type="predicted"/>
<keyword evidence="2 5" id="KW-0812">Transmembrane</keyword>
<feature type="transmembrane region" description="Helical" evidence="5">
    <location>
        <begin position="388"/>
        <end position="408"/>
    </location>
</feature>
<comment type="subcellular location">
    <subcellularLocation>
        <location evidence="1">Membrane</location>
        <topology evidence="1">Multi-pass membrane protein</topology>
    </subcellularLocation>
</comment>
<dbReference type="PANTHER" id="PTHR46953">
    <property type="entry name" value="G-PROTEIN COUPLED RECEPTOR MTH-LIKE 1-RELATED"/>
    <property type="match status" value="1"/>
</dbReference>
<comment type="caution">
    <text evidence="8">The sequence shown here is derived from an EMBL/GenBank/DDBJ whole genome shotgun (WGS) entry which is preliminary data.</text>
</comment>
<dbReference type="Pfam" id="PF00002">
    <property type="entry name" value="7tm_2"/>
    <property type="match status" value="1"/>
</dbReference>
<gene>
    <name evidence="8" type="ORF">R5R35_002134</name>
</gene>
<evidence type="ECO:0000256" key="2">
    <source>
        <dbReference type="ARBA" id="ARBA00022692"/>
    </source>
</evidence>
<sequence>MKLFVFIVLGALQVEVSQSYNVIQKCCLKQEELHPNGRDCVLRSADRSPIGNIETASATELDIVSSLPEPFNLTNLRIKYEEVSQCQFNNFLLLNLNETSRFTLSGLTLHVNFTDISGGTFEKVFAKTQYCLDTIQNKNDTRLIRVCTSNLSHAKKCCPEGTKLRKNRYNVLECIKDRRPWSLQDSQLLNYTTGKTTKDILANVISLCAPENFNTTSPDYLKINTSLHPNLFLNSNVSTFLMFEFVCVDHFSEYGKHSDSEETVGVCYRSDAYLEPFFAVHHLCPVAALLLSLSIACILIRGELRKSLHGQALACHAAALLMASVLRAVWWYSKWYRPDYVAQCNTLAYILSYFMVASSIWLNIICINTVIEIRHAESGGKMPQLRNILWYSVYGWVIPALHTLLVVLQPWQESENSKPKAHVFHTRTCFFKDDVSSHLKLEKFLYYYGPMTAILLVNIVLLIYSITKCQELQSSVTAMRGGERKVRPLSSKTVPEQALMYARLLISAGVGETSAEIIAWALSDPVRRGPGGSRLAERPLLQLEVSEKEFTFWILATAFDFLRALSVFILCCLSRRTVRAVKHAFKGYARLDRPPAGRLVWPFGRPQPGGHARDSVLAMEPLTTTR</sequence>
<evidence type="ECO:0000256" key="6">
    <source>
        <dbReference type="SAM" id="SignalP"/>
    </source>
</evidence>
<dbReference type="SUPFAM" id="SSF81321">
    <property type="entry name" value="Family A G protein-coupled receptor-like"/>
    <property type="match status" value="1"/>
</dbReference>
<dbReference type="InterPro" id="IPR052808">
    <property type="entry name" value="GPCR_Mth-like"/>
</dbReference>